<feature type="compositionally biased region" description="Basic and acidic residues" evidence="3">
    <location>
        <begin position="71"/>
        <end position="80"/>
    </location>
</feature>
<feature type="compositionally biased region" description="Low complexity" evidence="3">
    <location>
        <begin position="688"/>
        <end position="705"/>
    </location>
</feature>
<evidence type="ECO:0000313" key="6">
    <source>
        <dbReference type="EMBL" id="KAK2079293.1"/>
    </source>
</evidence>
<dbReference type="EMBL" id="JASFZW010000003">
    <property type="protein sequence ID" value="KAK2079293.1"/>
    <property type="molecule type" value="Genomic_DNA"/>
</dbReference>
<feature type="compositionally biased region" description="Low complexity" evidence="3">
    <location>
        <begin position="430"/>
        <end position="445"/>
    </location>
</feature>
<feature type="transmembrane region" description="Helical" evidence="4">
    <location>
        <begin position="167"/>
        <end position="186"/>
    </location>
</feature>
<feature type="region of interest" description="Disordered" evidence="3">
    <location>
        <begin position="613"/>
        <end position="741"/>
    </location>
</feature>
<dbReference type="AlphaFoldDB" id="A0AAD9MM92"/>
<protein>
    <recommendedName>
        <fullName evidence="5">CNNM transmembrane domain-containing protein</fullName>
    </recommendedName>
</protein>
<keyword evidence="2 4" id="KW-1133">Transmembrane helix</keyword>
<feature type="region of interest" description="Disordered" evidence="3">
    <location>
        <begin position="551"/>
        <end position="577"/>
    </location>
</feature>
<feature type="compositionally biased region" description="Low complexity" evidence="3">
    <location>
        <begin position="669"/>
        <end position="681"/>
    </location>
</feature>
<feature type="domain" description="CNNM transmembrane" evidence="5">
    <location>
        <begin position="103"/>
        <end position="217"/>
    </location>
</feature>
<dbReference type="PROSITE" id="PS51846">
    <property type="entry name" value="CNNM"/>
    <property type="match status" value="1"/>
</dbReference>
<feature type="compositionally biased region" description="Low complexity" evidence="3">
    <location>
        <begin position="621"/>
        <end position="632"/>
    </location>
</feature>
<keyword evidence="7" id="KW-1185">Reference proteome</keyword>
<keyword evidence="2 4" id="KW-0812">Transmembrane</keyword>
<evidence type="ECO:0000256" key="2">
    <source>
        <dbReference type="PROSITE-ProRule" id="PRU01193"/>
    </source>
</evidence>
<feature type="region of interest" description="Disordered" evidence="3">
    <location>
        <begin position="421"/>
        <end position="454"/>
    </location>
</feature>
<evidence type="ECO:0000256" key="3">
    <source>
        <dbReference type="SAM" id="MobiDB-lite"/>
    </source>
</evidence>
<proteinExistence type="predicted"/>
<dbReference type="GO" id="GO:0016020">
    <property type="term" value="C:membrane"/>
    <property type="evidence" value="ECO:0007669"/>
    <property type="project" value="UniProtKB-UniRule"/>
</dbReference>
<dbReference type="SUPFAM" id="SSF54631">
    <property type="entry name" value="CBS-domain pair"/>
    <property type="match status" value="1"/>
</dbReference>
<organism evidence="6 7">
    <name type="scientific">Prototheca wickerhamii</name>
    <dbReference type="NCBI Taxonomy" id="3111"/>
    <lineage>
        <taxon>Eukaryota</taxon>
        <taxon>Viridiplantae</taxon>
        <taxon>Chlorophyta</taxon>
        <taxon>core chlorophytes</taxon>
        <taxon>Trebouxiophyceae</taxon>
        <taxon>Chlorellales</taxon>
        <taxon>Chlorellaceae</taxon>
        <taxon>Prototheca</taxon>
    </lineage>
</organism>
<dbReference type="GO" id="GO:0030026">
    <property type="term" value="P:intracellular manganese ion homeostasis"/>
    <property type="evidence" value="ECO:0007669"/>
    <property type="project" value="TreeGrafter"/>
</dbReference>
<dbReference type="PANTHER" id="PTHR12064:SF97">
    <property type="entry name" value="METAL TRANSPORTER CNNM-5"/>
    <property type="match status" value="1"/>
</dbReference>
<feature type="compositionally biased region" description="Gly residues" evidence="3">
    <location>
        <begin position="717"/>
        <end position="733"/>
    </location>
</feature>
<dbReference type="InterPro" id="IPR002550">
    <property type="entry name" value="CNNM"/>
</dbReference>
<dbReference type="GO" id="GO:0005737">
    <property type="term" value="C:cytoplasm"/>
    <property type="evidence" value="ECO:0007669"/>
    <property type="project" value="TreeGrafter"/>
</dbReference>
<dbReference type="Proteomes" id="UP001255856">
    <property type="component" value="Unassembled WGS sequence"/>
</dbReference>
<evidence type="ECO:0000256" key="4">
    <source>
        <dbReference type="SAM" id="Phobius"/>
    </source>
</evidence>
<dbReference type="InterPro" id="IPR046342">
    <property type="entry name" value="CBS_dom_sf"/>
</dbReference>
<gene>
    <name evidence="6" type="ORF">QBZ16_002984</name>
</gene>
<name>A0AAD9MM92_PROWI</name>
<evidence type="ECO:0000259" key="5">
    <source>
        <dbReference type="PROSITE" id="PS51846"/>
    </source>
</evidence>
<feature type="transmembrane region" description="Helical" evidence="4">
    <location>
        <begin position="107"/>
        <end position="134"/>
    </location>
</feature>
<comment type="caution">
    <text evidence="6">The sequence shown here is derived from an EMBL/GenBank/DDBJ whole genome shotgun (WGS) entry which is preliminary data.</text>
</comment>
<sequence length="762" mass="81001">MCGHPPDSVTVVGYKFKEARFTDLHRAALSYPSSSFAYIGTEMSSPGAEEGERRVMALFQEDPYGCQEPLSSKRAERDPFAEGGYSPDRSPPNHVLGIGEGLTEFQFWLYVSMVIFLTLIAGLMSGLTLGLMSIDSVELEILRRTGSPSRQASSAAIMPLLQHPHRLLVTLLLCNSAAAEALPLYLDRLANPVTAVIVSVTVVGAWCAPFVHVLMFCSAPLSVPIAWILDHVLGKHQTALFKRSQLKALVDIHQEGQIHGGPLSPDEVAIIKGALDLTSKTAERAMTPLDLAFMLSTDTVLDEATRTAVLASGHSRIPVYRAGNRNDILGITLVKEMVQGLEGAARAGAPGPPRVGDLKIRSMPTLLAKTPMYDMLKLFKIGRSHMAVLAAAAAERRLLAAYDSSDSSGAETDYWLLPRRRRSGRRKRSGSSGSASLSSGSSSSDSSDEEEIDPHDDADLLVEWRSDELLPVGIITIEDVIEELIQSEIVDETDQFVDNLHMMRVNARTMTSSLPAHLRRLLGSKQLVPRIGNASDVEALAAPACSGGSFAEQGGGEGGPGADHAPSPAGAKSAGNSFKRAAPITAHPLPTLSLSARDGLLDALSRELSDSLVPPARPLYSRQSSLRSCASSTHGPEDARDAPGNRPEAAARPSGVSEDAQSVEPRTASGPDGSRDSGSSEEPPPQQEGPARQARPAAAEQASPGRRAVNGVRRSSTGGGAPARTGEGSGRGGTHFTKEVQDQLERIVPILRRNAAERRAGA</sequence>
<keyword evidence="1" id="KW-0677">Repeat</keyword>
<dbReference type="GO" id="GO:0010960">
    <property type="term" value="P:magnesium ion homeostasis"/>
    <property type="evidence" value="ECO:0007669"/>
    <property type="project" value="InterPro"/>
</dbReference>
<dbReference type="Pfam" id="PF01595">
    <property type="entry name" value="CNNM"/>
    <property type="match status" value="1"/>
</dbReference>
<keyword evidence="2 4" id="KW-0472">Membrane</keyword>
<accession>A0AAD9MM92</accession>
<evidence type="ECO:0000313" key="7">
    <source>
        <dbReference type="Proteomes" id="UP001255856"/>
    </source>
</evidence>
<feature type="region of interest" description="Disordered" evidence="3">
    <location>
        <begin position="66"/>
        <end position="88"/>
    </location>
</feature>
<feature type="transmembrane region" description="Helical" evidence="4">
    <location>
        <begin position="193"/>
        <end position="215"/>
    </location>
</feature>
<dbReference type="PANTHER" id="PTHR12064">
    <property type="entry name" value="METAL TRANSPORTER CNNM"/>
    <property type="match status" value="1"/>
</dbReference>
<evidence type="ECO:0000256" key="1">
    <source>
        <dbReference type="ARBA" id="ARBA00022737"/>
    </source>
</evidence>
<dbReference type="InterPro" id="IPR045095">
    <property type="entry name" value="ACDP"/>
</dbReference>
<dbReference type="Gene3D" id="3.10.580.10">
    <property type="entry name" value="CBS-domain"/>
    <property type="match status" value="1"/>
</dbReference>
<reference evidence="6" key="1">
    <citation type="submission" date="2021-01" db="EMBL/GenBank/DDBJ databases">
        <authorList>
            <person name="Eckstrom K.M.E."/>
        </authorList>
    </citation>
    <scope>NUCLEOTIDE SEQUENCE</scope>
    <source>
        <strain evidence="6">UVCC 0001</strain>
    </source>
</reference>